<feature type="region of interest" description="Disordered" evidence="3">
    <location>
        <begin position="207"/>
        <end position="246"/>
    </location>
</feature>
<reference evidence="5" key="3">
    <citation type="submission" date="2024-01" db="EMBL/GenBank/DDBJ databases">
        <authorList>
            <person name="Coelho M.A."/>
            <person name="David-Palma M."/>
            <person name="Shea T."/>
            <person name="Sun S."/>
            <person name="Cuomo C.A."/>
            <person name="Heitman J."/>
        </authorList>
    </citation>
    <scope>NUCLEOTIDE SEQUENCE</scope>
    <source>
        <strain evidence="5">CBS 7841</strain>
    </source>
</reference>
<dbReference type="Pfam" id="PF00076">
    <property type="entry name" value="RRM_1"/>
    <property type="match status" value="1"/>
</dbReference>
<dbReference type="AlphaFoldDB" id="A0AAJ8JPB6"/>
<dbReference type="SUPFAM" id="SSF54928">
    <property type="entry name" value="RNA-binding domain, RBD"/>
    <property type="match status" value="1"/>
</dbReference>
<evidence type="ECO:0000256" key="2">
    <source>
        <dbReference type="PROSITE-ProRule" id="PRU00176"/>
    </source>
</evidence>
<feature type="region of interest" description="Disordered" evidence="3">
    <location>
        <begin position="666"/>
        <end position="700"/>
    </location>
</feature>
<keyword evidence="6" id="KW-1185">Reference proteome</keyword>
<dbReference type="InterPro" id="IPR050374">
    <property type="entry name" value="RRT5_SRSF_SR"/>
</dbReference>
<dbReference type="GO" id="GO:0005737">
    <property type="term" value="C:cytoplasm"/>
    <property type="evidence" value="ECO:0007669"/>
    <property type="project" value="TreeGrafter"/>
</dbReference>
<name>A0AAJ8JPB6_9TREE</name>
<organism evidence="5 6">
    <name type="scientific">Cryptococcus depauperatus CBS 7841</name>
    <dbReference type="NCBI Taxonomy" id="1295531"/>
    <lineage>
        <taxon>Eukaryota</taxon>
        <taxon>Fungi</taxon>
        <taxon>Dikarya</taxon>
        <taxon>Basidiomycota</taxon>
        <taxon>Agaricomycotina</taxon>
        <taxon>Tremellomycetes</taxon>
        <taxon>Tremellales</taxon>
        <taxon>Cryptococcaceae</taxon>
        <taxon>Cryptococcus</taxon>
    </lineage>
</organism>
<dbReference type="GO" id="GO:0003729">
    <property type="term" value="F:mRNA binding"/>
    <property type="evidence" value="ECO:0007669"/>
    <property type="project" value="TreeGrafter"/>
</dbReference>
<feature type="region of interest" description="Disordered" evidence="3">
    <location>
        <begin position="468"/>
        <end position="568"/>
    </location>
</feature>
<dbReference type="SMART" id="SM00360">
    <property type="entry name" value="RRM"/>
    <property type="match status" value="1"/>
</dbReference>
<dbReference type="RefSeq" id="XP_066066685.1">
    <property type="nucleotide sequence ID" value="XM_066210588.1"/>
</dbReference>
<dbReference type="FunFam" id="3.30.70.330:FF:000742">
    <property type="entry name" value="Telomere maintenance protein, putative"/>
    <property type="match status" value="1"/>
</dbReference>
<feature type="compositionally biased region" description="Basic residues" evidence="3">
    <location>
        <begin position="488"/>
        <end position="502"/>
    </location>
</feature>
<evidence type="ECO:0000259" key="4">
    <source>
        <dbReference type="PROSITE" id="PS50102"/>
    </source>
</evidence>
<dbReference type="GO" id="GO:1990904">
    <property type="term" value="C:ribonucleoprotein complex"/>
    <property type="evidence" value="ECO:0007669"/>
    <property type="project" value="TreeGrafter"/>
</dbReference>
<feature type="compositionally biased region" description="Basic and acidic residues" evidence="3">
    <location>
        <begin position="761"/>
        <end position="770"/>
    </location>
</feature>
<sequence>MSSLLEAVAAFDEGAHVDGSERGKSPVVAITDMSSRAPTSAEIDAVIAAAIANAPPPPPPEMHADNRYNGYTWQTRTLEVRPDRLPPEYEPQTYPAHNSRASLYPFHSFPSSHSPFPVSGHLTPQAPAWISGQSRSFSAAGNLGVAVASSGGSPLNGASPIFTAQPLPLSVQNTGPTATYLGQSPLAGSLNSGTALNLRRHSLAPFGTMTPPNVASLPRTTSPVISRPSSSNKTVSPGGRVPPSGPLGALPPSMFAGLKPSPEGSIEVEGPGVSPNANTRLPAPIPQLEGLANQGPGLGPVNTLHDRVIFVSNLPLTIQWQDLKDMLRPAGTIIRADVATDASGKPRGFGTALFGNEADAARAVAMFNEREVGGYRIRATLEKDIHPDVSTYSSRGSVDAAIAAGATVPTSHGNLAVGLVAKGEEDNLPITPIDTSLIPPFKPPNASPSTKFPWNLNISTQNIAPGHHRSSLQHRAHLGPHPSQHGQHGQHGHNGHGYRHPHPGPIAMPSFAHPVDGNSLSPLHTRGLPPMTPSMPSFVFGGYPETPGHAPGTGPGWTTPGPFSPGVPVTSPNTFSSYNPFAAPGAPVRFPSLPNQSAQGGSAQLGTPTTQAFPNGPSFYAGPPGAPPQSSADGMGGDYFGGMTGPFIGASNNPNRLGANMTMRGNEKVRSSPLGHKVSAQSKPNEDNDSNVSPMNRGEVWENGEDLGKMIHNLSLSGSAIYNEGQGQEKEKGLAFKRSTSGLNLPGSGGNSDAPYGGRVSMDDGRLGRR</sequence>
<reference evidence="5" key="1">
    <citation type="submission" date="2016-06" db="EMBL/GenBank/DDBJ databases">
        <authorList>
            <person name="Cuomo C."/>
            <person name="Litvintseva A."/>
            <person name="Heitman J."/>
            <person name="Chen Y."/>
            <person name="Sun S."/>
            <person name="Springer D."/>
            <person name="Dromer F."/>
            <person name="Young S."/>
            <person name="Zeng Q."/>
            <person name="Chapman S."/>
            <person name="Gujja S."/>
            <person name="Saif S."/>
            <person name="Birren B."/>
        </authorList>
    </citation>
    <scope>NUCLEOTIDE SEQUENCE</scope>
    <source>
        <strain evidence="5">CBS 7841</strain>
    </source>
</reference>
<feature type="region of interest" description="Disordered" evidence="3">
    <location>
        <begin position="589"/>
        <end position="638"/>
    </location>
</feature>
<feature type="compositionally biased region" description="Polar residues" evidence="3">
    <location>
        <begin position="593"/>
        <end position="613"/>
    </location>
</feature>
<gene>
    <name evidence="5" type="ORF">L203_101143</name>
</gene>
<dbReference type="GO" id="GO:0005634">
    <property type="term" value="C:nucleus"/>
    <property type="evidence" value="ECO:0007669"/>
    <property type="project" value="TreeGrafter"/>
</dbReference>
<dbReference type="EMBL" id="CP143784">
    <property type="protein sequence ID" value="WVN85985.1"/>
    <property type="molecule type" value="Genomic_DNA"/>
</dbReference>
<dbReference type="PANTHER" id="PTHR23003:SF64">
    <property type="entry name" value="RRM DOMAIN-CONTAINING PROTEIN"/>
    <property type="match status" value="1"/>
</dbReference>
<evidence type="ECO:0000313" key="6">
    <source>
        <dbReference type="Proteomes" id="UP000094043"/>
    </source>
</evidence>
<evidence type="ECO:0000256" key="3">
    <source>
        <dbReference type="SAM" id="MobiDB-lite"/>
    </source>
</evidence>
<protein>
    <recommendedName>
        <fullName evidence="4">RRM domain-containing protein</fullName>
    </recommendedName>
</protein>
<evidence type="ECO:0000256" key="1">
    <source>
        <dbReference type="ARBA" id="ARBA00022884"/>
    </source>
</evidence>
<feature type="region of interest" description="Disordered" evidence="3">
    <location>
        <begin position="724"/>
        <end position="770"/>
    </location>
</feature>
<dbReference type="Gene3D" id="3.30.70.330">
    <property type="match status" value="1"/>
</dbReference>
<accession>A0AAJ8JPB6</accession>
<keyword evidence="1 2" id="KW-0694">RNA-binding</keyword>
<feature type="compositionally biased region" description="Low complexity" evidence="3">
    <location>
        <begin position="235"/>
        <end position="246"/>
    </location>
</feature>
<dbReference type="InterPro" id="IPR035979">
    <property type="entry name" value="RBD_domain_sf"/>
</dbReference>
<dbReference type="GeneID" id="91085357"/>
<dbReference type="KEGG" id="cdep:91085357"/>
<proteinExistence type="predicted"/>
<feature type="compositionally biased region" description="Low complexity" evidence="3">
    <location>
        <begin position="544"/>
        <end position="566"/>
    </location>
</feature>
<dbReference type="Proteomes" id="UP000094043">
    <property type="component" value="Chromosome 1"/>
</dbReference>
<reference evidence="5" key="2">
    <citation type="journal article" date="2022" name="Elife">
        <title>Obligate sexual reproduction of a homothallic fungus closely related to the Cryptococcus pathogenic species complex.</title>
        <authorList>
            <person name="Passer A.R."/>
            <person name="Clancey S.A."/>
            <person name="Shea T."/>
            <person name="David-Palma M."/>
            <person name="Averette A.F."/>
            <person name="Boekhout T."/>
            <person name="Porcel B.M."/>
            <person name="Nowrousian M."/>
            <person name="Cuomo C.A."/>
            <person name="Sun S."/>
            <person name="Heitman J."/>
            <person name="Coelho M.A."/>
        </authorList>
    </citation>
    <scope>NUCLEOTIDE SEQUENCE</scope>
    <source>
        <strain evidence="5">CBS 7841</strain>
    </source>
</reference>
<evidence type="ECO:0000313" key="5">
    <source>
        <dbReference type="EMBL" id="WVN85985.1"/>
    </source>
</evidence>
<feature type="compositionally biased region" description="Polar residues" evidence="3">
    <location>
        <begin position="210"/>
        <end position="234"/>
    </location>
</feature>
<feature type="domain" description="RRM" evidence="4">
    <location>
        <begin position="307"/>
        <end position="384"/>
    </location>
</feature>
<dbReference type="PROSITE" id="PS50102">
    <property type="entry name" value="RRM"/>
    <property type="match status" value="1"/>
</dbReference>
<dbReference type="PANTHER" id="PTHR23003">
    <property type="entry name" value="RNA RECOGNITION MOTIF RRM DOMAIN CONTAINING PROTEIN"/>
    <property type="match status" value="1"/>
</dbReference>
<dbReference type="InterPro" id="IPR000504">
    <property type="entry name" value="RRM_dom"/>
</dbReference>
<feature type="compositionally biased region" description="Basic residues" evidence="3">
    <location>
        <begin position="468"/>
        <end position="478"/>
    </location>
</feature>
<dbReference type="InterPro" id="IPR012677">
    <property type="entry name" value="Nucleotide-bd_a/b_plait_sf"/>
</dbReference>